<evidence type="ECO:0000256" key="3">
    <source>
        <dbReference type="ARBA" id="ARBA00023038"/>
    </source>
</evidence>
<evidence type="ECO:0000256" key="2">
    <source>
        <dbReference type="ARBA" id="ARBA00022833"/>
    </source>
</evidence>
<dbReference type="SMART" id="SM00132">
    <property type="entry name" value="LIM"/>
    <property type="match status" value="2"/>
</dbReference>
<dbReference type="EMBL" id="JBCNJP010000014">
    <property type="protein sequence ID" value="KAK9067978.1"/>
    <property type="molecule type" value="Genomic_DNA"/>
</dbReference>
<comment type="caution">
    <text evidence="7">The sequence shown here is derived from an EMBL/GenBank/DDBJ whole genome shotgun (WGS) entry which is preliminary data.</text>
</comment>
<proteinExistence type="predicted"/>
<keyword evidence="8" id="KW-1185">Reference proteome</keyword>
<dbReference type="AlphaFoldDB" id="A0AAP0GYF9"/>
<dbReference type="InterPro" id="IPR001781">
    <property type="entry name" value="Znf_LIM"/>
</dbReference>
<feature type="compositionally biased region" description="Acidic residues" evidence="5">
    <location>
        <begin position="191"/>
        <end position="201"/>
    </location>
</feature>
<sequence length="201" mass="22497">MAFTGTLEKCKVCEKTVYFLEMITADGVTYHNTCFKCSQCNGKLTISTYSSLEGVLFCKPHFEQKFKERGGLPKVTRRFYFNFIGKAPSKLAALFSGTQDKCAVCKKTVYPLEKVTVEGEFYHKGCFRCTQGGCFLTPSNYAALEGNLFCKPHFSQLFKEKGSYNHLKQAATLKKTAAAEESAEKPPTTEETTEEEAESQD</sequence>
<dbReference type="FunFam" id="2.10.110.10:FF:000002">
    <property type="entry name" value="LIM domain and actin-binding 1"/>
    <property type="match status" value="2"/>
</dbReference>
<dbReference type="GO" id="GO:0046872">
    <property type="term" value="F:metal ion binding"/>
    <property type="evidence" value="ECO:0007669"/>
    <property type="project" value="UniProtKB-KW"/>
</dbReference>
<keyword evidence="3 4" id="KW-0440">LIM domain</keyword>
<dbReference type="SUPFAM" id="SSF57716">
    <property type="entry name" value="Glucocorticoid receptor-like (DNA-binding domain)"/>
    <property type="match status" value="4"/>
</dbReference>
<evidence type="ECO:0000313" key="7">
    <source>
        <dbReference type="EMBL" id="KAK9067978.1"/>
    </source>
</evidence>
<accession>A0AAP0GYF9</accession>
<dbReference type="GO" id="GO:0051015">
    <property type="term" value="F:actin filament binding"/>
    <property type="evidence" value="ECO:0007669"/>
    <property type="project" value="UniProtKB-ARBA"/>
</dbReference>
<dbReference type="Pfam" id="PF00412">
    <property type="entry name" value="LIM"/>
    <property type="match status" value="2"/>
</dbReference>
<keyword evidence="2 4" id="KW-0862">Zinc</keyword>
<gene>
    <name evidence="7" type="ORF">SSX86_012089</name>
</gene>
<dbReference type="GO" id="GO:0051017">
    <property type="term" value="P:actin filament bundle assembly"/>
    <property type="evidence" value="ECO:0007669"/>
    <property type="project" value="UniProtKB-ARBA"/>
</dbReference>
<name>A0AAP0GYF9_9ASTR</name>
<dbReference type="PROSITE" id="PS50023">
    <property type="entry name" value="LIM_DOMAIN_2"/>
    <property type="match status" value="2"/>
</dbReference>
<feature type="region of interest" description="Disordered" evidence="5">
    <location>
        <begin position="175"/>
        <end position="201"/>
    </location>
</feature>
<dbReference type="Gene3D" id="2.10.110.10">
    <property type="entry name" value="Cysteine Rich Protein"/>
    <property type="match status" value="2"/>
</dbReference>
<protein>
    <recommendedName>
        <fullName evidence="6">LIM zinc-binding domain-containing protein</fullName>
    </recommendedName>
</protein>
<keyword evidence="1 4" id="KW-0479">Metal-binding</keyword>
<evidence type="ECO:0000256" key="4">
    <source>
        <dbReference type="PROSITE-ProRule" id="PRU00125"/>
    </source>
</evidence>
<dbReference type="PANTHER" id="PTHR24206">
    <property type="entry name" value="OS06G0237300 PROTEIN"/>
    <property type="match status" value="1"/>
</dbReference>
<evidence type="ECO:0000256" key="1">
    <source>
        <dbReference type="ARBA" id="ARBA00022723"/>
    </source>
</evidence>
<organism evidence="7 8">
    <name type="scientific">Deinandra increscens subsp. villosa</name>
    <dbReference type="NCBI Taxonomy" id="3103831"/>
    <lineage>
        <taxon>Eukaryota</taxon>
        <taxon>Viridiplantae</taxon>
        <taxon>Streptophyta</taxon>
        <taxon>Embryophyta</taxon>
        <taxon>Tracheophyta</taxon>
        <taxon>Spermatophyta</taxon>
        <taxon>Magnoliopsida</taxon>
        <taxon>eudicotyledons</taxon>
        <taxon>Gunneridae</taxon>
        <taxon>Pentapetalae</taxon>
        <taxon>asterids</taxon>
        <taxon>campanulids</taxon>
        <taxon>Asterales</taxon>
        <taxon>Asteraceae</taxon>
        <taxon>Asteroideae</taxon>
        <taxon>Heliantheae alliance</taxon>
        <taxon>Madieae</taxon>
        <taxon>Madiinae</taxon>
        <taxon>Deinandra</taxon>
    </lineage>
</organism>
<feature type="domain" description="LIM zinc-binding" evidence="6">
    <location>
        <begin position="100"/>
        <end position="160"/>
    </location>
</feature>
<feature type="domain" description="LIM zinc-binding" evidence="6">
    <location>
        <begin position="8"/>
        <end position="68"/>
    </location>
</feature>
<evidence type="ECO:0000259" key="6">
    <source>
        <dbReference type="PROSITE" id="PS50023"/>
    </source>
</evidence>
<evidence type="ECO:0000313" key="8">
    <source>
        <dbReference type="Proteomes" id="UP001408789"/>
    </source>
</evidence>
<dbReference type="PROSITE" id="PS00478">
    <property type="entry name" value="LIM_DOMAIN_1"/>
    <property type="match status" value="1"/>
</dbReference>
<dbReference type="Proteomes" id="UP001408789">
    <property type="component" value="Unassembled WGS sequence"/>
</dbReference>
<evidence type="ECO:0000256" key="5">
    <source>
        <dbReference type="SAM" id="MobiDB-lite"/>
    </source>
</evidence>
<reference evidence="7 8" key="1">
    <citation type="submission" date="2024-04" db="EMBL/GenBank/DDBJ databases">
        <title>The reference genome of an endangered Asteraceae, Deinandra increscens subsp. villosa, native to the Central Coast of California.</title>
        <authorList>
            <person name="Guilliams M."/>
            <person name="Hasenstab-Lehman K."/>
            <person name="Meyer R."/>
            <person name="Mcevoy S."/>
        </authorList>
    </citation>
    <scope>NUCLEOTIDE SEQUENCE [LARGE SCALE GENOMIC DNA]</scope>
    <source>
        <tissue evidence="7">Leaf</tissue>
    </source>
</reference>